<dbReference type="AlphaFoldDB" id="A0A6T6V8B6"/>
<dbReference type="InterPro" id="IPR023614">
    <property type="entry name" value="Porin_dom_sf"/>
</dbReference>
<name>A0A6T6V8B6_9EUKA</name>
<evidence type="ECO:0000313" key="2">
    <source>
        <dbReference type="EMBL" id="CAD8452590.1"/>
    </source>
</evidence>
<dbReference type="Gene3D" id="2.40.160.10">
    <property type="entry name" value="Porin"/>
    <property type="match status" value="1"/>
</dbReference>
<organism evidence="1">
    <name type="scientific">Amorphochlora amoebiformis</name>
    <dbReference type="NCBI Taxonomy" id="1561963"/>
    <lineage>
        <taxon>Eukaryota</taxon>
        <taxon>Sar</taxon>
        <taxon>Rhizaria</taxon>
        <taxon>Cercozoa</taxon>
        <taxon>Chlorarachniophyceae</taxon>
        <taxon>Amorphochlora</taxon>
    </lineage>
</organism>
<proteinExistence type="predicted"/>
<reference evidence="1" key="1">
    <citation type="submission" date="2021-01" db="EMBL/GenBank/DDBJ databases">
        <authorList>
            <person name="Corre E."/>
            <person name="Pelletier E."/>
            <person name="Niang G."/>
            <person name="Scheremetjew M."/>
            <person name="Finn R."/>
            <person name="Kale V."/>
            <person name="Holt S."/>
            <person name="Cochrane G."/>
            <person name="Meng A."/>
            <person name="Brown T."/>
            <person name="Cohen L."/>
        </authorList>
    </citation>
    <scope>NUCLEOTIDE SEQUENCE</scope>
    <source>
        <strain evidence="1">CCMP2058</strain>
    </source>
</reference>
<dbReference type="EMBL" id="HBEM01016775">
    <property type="protein sequence ID" value="CAD8452590.1"/>
    <property type="molecule type" value="Transcribed_RNA"/>
</dbReference>
<dbReference type="EMBL" id="HBEM01016772">
    <property type="protein sequence ID" value="CAD8452587.1"/>
    <property type="molecule type" value="Transcribed_RNA"/>
</dbReference>
<sequence length="340" mass="35846">MHTRGSLYALPTCEIQQHALSPNMGYPTACSLSRHGIHGIPTACSLPNMGIPTPCSLSNMGNPTPPVIVTKQVTRVTVERDILTSVFVSGLTLLTQKLTFSRESSVLKVKGEGKKGQFGYWLGADLQKQKFEGGVGAKHSLGEGKTLDLYLTTVLPKPKSLEAEAKYTDSKLKASLRLPTLTTKSSGAIEGSLAIQANPKLKFVGAGVVNPQELSLAYLKKTSALGAQYKMDDYTISASTEAMGAASRATVSTKIGDEELALAATMSGMGHNPALHAGIKTTAPYGVTAKAGISTNGDVDLELSRPLVDRLSLRLGAKTNMNNLSAKPKFGAQLNVDAAF</sequence>
<accession>A0A6T6V8B6</accession>
<protein>
    <recommendedName>
        <fullName evidence="3">Porin domain-containing protein</fullName>
    </recommendedName>
</protein>
<evidence type="ECO:0008006" key="3">
    <source>
        <dbReference type="Google" id="ProtNLM"/>
    </source>
</evidence>
<evidence type="ECO:0000313" key="1">
    <source>
        <dbReference type="EMBL" id="CAD8452587.1"/>
    </source>
</evidence>
<gene>
    <name evidence="1" type="ORF">LAMO00422_LOCUS11519</name>
    <name evidence="2" type="ORF">LAMO00422_LOCUS11522</name>
</gene>